<sequence length="148" mass="15966">MNTTGNTLTPADRETFRAIAAELLPAWGRLPGAESIDISGLWLDRALAARPDLREDVIRGLRLVPGSAGREAAERLLASDGAAFDAIGLAATGAYFLADEIREKLGYPGQESVPYDPHATPEYEANGMLERVRARGPIWRRPPDMPGA</sequence>
<proteinExistence type="predicted"/>
<evidence type="ECO:0000313" key="1">
    <source>
        <dbReference type="EMBL" id="VDC22665.1"/>
    </source>
</evidence>
<evidence type="ECO:0000313" key="2">
    <source>
        <dbReference type="Proteomes" id="UP000277498"/>
    </source>
</evidence>
<organism evidence="1 2">
    <name type="scientific">Pseudogemmobacter humi</name>
    <dbReference type="NCBI Taxonomy" id="2483812"/>
    <lineage>
        <taxon>Bacteria</taxon>
        <taxon>Pseudomonadati</taxon>
        <taxon>Pseudomonadota</taxon>
        <taxon>Alphaproteobacteria</taxon>
        <taxon>Rhodobacterales</taxon>
        <taxon>Paracoccaceae</taxon>
        <taxon>Pseudogemmobacter</taxon>
    </lineage>
</organism>
<accession>A0A3P5WM83</accession>
<dbReference type="EMBL" id="UXAW01000045">
    <property type="protein sequence ID" value="VDC22665.1"/>
    <property type="molecule type" value="Genomic_DNA"/>
</dbReference>
<protein>
    <submittedName>
        <fullName evidence="1">Uncharacterized protein</fullName>
    </submittedName>
</protein>
<name>A0A3P5WM83_9RHOB</name>
<keyword evidence="2" id="KW-1185">Reference proteome</keyword>
<reference evidence="1 2" key="1">
    <citation type="submission" date="2018-11" db="EMBL/GenBank/DDBJ databases">
        <authorList>
            <person name="Criscuolo A."/>
        </authorList>
    </citation>
    <scope>NUCLEOTIDE SEQUENCE [LARGE SCALE GENOMIC DNA]</scope>
    <source>
        <strain evidence="1">ACIP111625</strain>
    </source>
</reference>
<dbReference type="Proteomes" id="UP000277498">
    <property type="component" value="Unassembled WGS sequence"/>
</dbReference>
<dbReference type="AlphaFoldDB" id="A0A3P5WM83"/>
<gene>
    <name evidence="1" type="ORF">XINFAN_00842</name>
</gene>